<evidence type="ECO:0000256" key="4">
    <source>
        <dbReference type="ARBA" id="ARBA00022989"/>
    </source>
</evidence>
<evidence type="ECO:0000256" key="5">
    <source>
        <dbReference type="ARBA" id="ARBA00023136"/>
    </source>
</evidence>
<gene>
    <name evidence="6" type="ORF">NEZAVI_LOCUS8919</name>
</gene>
<evidence type="ECO:0000256" key="2">
    <source>
        <dbReference type="ARBA" id="ARBA00022475"/>
    </source>
</evidence>
<dbReference type="GO" id="GO:0005886">
    <property type="term" value="C:plasma membrane"/>
    <property type="evidence" value="ECO:0007669"/>
    <property type="project" value="UniProtKB-SubCell"/>
</dbReference>
<dbReference type="EMBL" id="OV725080">
    <property type="protein sequence ID" value="CAH1399480.1"/>
    <property type="molecule type" value="Genomic_DNA"/>
</dbReference>
<keyword evidence="3" id="KW-0812">Transmembrane</keyword>
<evidence type="ECO:0000256" key="3">
    <source>
        <dbReference type="ARBA" id="ARBA00022692"/>
    </source>
</evidence>
<dbReference type="GO" id="GO:0050909">
    <property type="term" value="P:sensory perception of taste"/>
    <property type="evidence" value="ECO:0007669"/>
    <property type="project" value="InterPro"/>
</dbReference>
<dbReference type="AlphaFoldDB" id="A0A9P0HC05"/>
<accession>A0A9P0HC05</accession>
<protein>
    <submittedName>
        <fullName evidence="6">Uncharacterized protein</fullName>
    </submittedName>
</protein>
<keyword evidence="5" id="KW-0472">Membrane</keyword>
<organism evidence="6 7">
    <name type="scientific">Nezara viridula</name>
    <name type="common">Southern green stink bug</name>
    <name type="synonym">Cimex viridulus</name>
    <dbReference type="NCBI Taxonomy" id="85310"/>
    <lineage>
        <taxon>Eukaryota</taxon>
        <taxon>Metazoa</taxon>
        <taxon>Ecdysozoa</taxon>
        <taxon>Arthropoda</taxon>
        <taxon>Hexapoda</taxon>
        <taxon>Insecta</taxon>
        <taxon>Pterygota</taxon>
        <taxon>Neoptera</taxon>
        <taxon>Paraneoptera</taxon>
        <taxon>Hemiptera</taxon>
        <taxon>Heteroptera</taxon>
        <taxon>Panheteroptera</taxon>
        <taxon>Pentatomomorpha</taxon>
        <taxon>Pentatomoidea</taxon>
        <taxon>Pentatomidae</taxon>
        <taxon>Pentatominae</taxon>
        <taxon>Nezara</taxon>
    </lineage>
</organism>
<proteinExistence type="predicted"/>
<dbReference type="Pfam" id="PF08395">
    <property type="entry name" value="7tm_7"/>
    <property type="match status" value="1"/>
</dbReference>
<keyword evidence="7" id="KW-1185">Reference proteome</keyword>
<keyword evidence="2" id="KW-1003">Cell membrane</keyword>
<evidence type="ECO:0000313" key="6">
    <source>
        <dbReference type="EMBL" id="CAH1399480.1"/>
    </source>
</evidence>
<keyword evidence="4" id="KW-1133">Transmembrane helix</keyword>
<reference evidence="6" key="1">
    <citation type="submission" date="2022-01" db="EMBL/GenBank/DDBJ databases">
        <authorList>
            <person name="King R."/>
        </authorList>
    </citation>
    <scope>NUCLEOTIDE SEQUENCE</scope>
</reference>
<dbReference type="Proteomes" id="UP001152798">
    <property type="component" value="Chromosome 4"/>
</dbReference>
<sequence>MEDDNSEAKFGNDKLQLHVMTSFKMTFSSCGYFDLNYSLLQMIASTTAVYVVIIMQFDLSCSCINSNL</sequence>
<name>A0A9P0HC05_NEZVI</name>
<comment type="subcellular location">
    <subcellularLocation>
        <location evidence="1">Cell membrane</location>
        <topology evidence="1">Multi-pass membrane protein</topology>
    </subcellularLocation>
</comment>
<dbReference type="InterPro" id="IPR013604">
    <property type="entry name" value="7TM_chemorcpt"/>
</dbReference>
<evidence type="ECO:0000256" key="1">
    <source>
        <dbReference type="ARBA" id="ARBA00004651"/>
    </source>
</evidence>
<evidence type="ECO:0000313" key="7">
    <source>
        <dbReference type="Proteomes" id="UP001152798"/>
    </source>
</evidence>